<sequence>MKLRSGFKIQTPHSTIINNVLDPTLIPYSDSTILIQPLKHALQRNLLQVSLIYLDFFPQHIHPIMYTLVYTFAKAFCIQYLKEVDNILRENI</sequence>
<evidence type="ECO:0000313" key="2">
    <source>
        <dbReference type="Proteomes" id="UP000785679"/>
    </source>
</evidence>
<keyword evidence="2" id="KW-1185">Reference proteome</keyword>
<reference evidence="1" key="1">
    <citation type="submission" date="2019-06" db="EMBL/GenBank/DDBJ databases">
        <authorList>
            <person name="Zheng W."/>
        </authorList>
    </citation>
    <scope>NUCLEOTIDE SEQUENCE</scope>
    <source>
        <strain evidence="1">QDHG01</strain>
    </source>
</reference>
<dbReference type="AlphaFoldDB" id="A0A8J8NNX3"/>
<proteinExistence type="predicted"/>
<protein>
    <submittedName>
        <fullName evidence="1">Uncharacterized protein</fullName>
    </submittedName>
</protein>
<gene>
    <name evidence="1" type="ORF">FGO68_gene704</name>
</gene>
<comment type="caution">
    <text evidence="1">The sequence shown here is derived from an EMBL/GenBank/DDBJ whole genome shotgun (WGS) entry which is preliminary data.</text>
</comment>
<evidence type="ECO:0000313" key="1">
    <source>
        <dbReference type="EMBL" id="TNV79162.1"/>
    </source>
</evidence>
<name>A0A8J8NNX3_HALGN</name>
<accession>A0A8J8NNX3</accession>
<dbReference type="Proteomes" id="UP000785679">
    <property type="component" value="Unassembled WGS sequence"/>
</dbReference>
<organism evidence="1 2">
    <name type="scientific">Halteria grandinella</name>
    <dbReference type="NCBI Taxonomy" id="5974"/>
    <lineage>
        <taxon>Eukaryota</taxon>
        <taxon>Sar</taxon>
        <taxon>Alveolata</taxon>
        <taxon>Ciliophora</taxon>
        <taxon>Intramacronucleata</taxon>
        <taxon>Spirotrichea</taxon>
        <taxon>Stichotrichia</taxon>
        <taxon>Sporadotrichida</taxon>
        <taxon>Halteriidae</taxon>
        <taxon>Halteria</taxon>
    </lineage>
</organism>
<dbReference type="EMBL" id="RRYP01009283">
    <property type="protein sequence ID" value="TNV79162.1"/>
    <property type="molecule type" value="Genomic_DNA"/>
</dbReference>